<feature type="compositionally biased region" description="Polar residues" evidence="1">
    <location>
        <begin position="121"/>
        <end position="134"/>
    </location>
</feature>
<name>A0A183TIC2_SCHSO</name>
<dbReference type="Proteomes" id="UP000275846">
    <property type="component" value="Unassembled WGS sequence"/>
</dbReference>
<evidence type="ECO:0000313" key="3">
    <source>
        <dbReference type="Proteomes" id="UP000275846"/>
    </source>
</evidence>
<keyword evidence="3" id="KW-1185">Reference proteome</keyword>
<organism evidence="4">
    <name type="scientific">Schistocephalus solidus</name>
    <name type="common">Tapeworm</name>
    <dbReference type="NCBI Taxonomy" id="70667"/>
    <lineage>
        <taxon>Eukaryota</taxon>
        <taxon>Metazoa</taxon>
        <taxon>Spiralia</taxon>
        <taxon>Lophotrochozoa</taxon>
        <taxon>Platyhelminthes</taxon>
        <taxon>Cestoda</taxon>
        <taxon>Eucestoda</taxon>
        <taxon>Diphyllobothriidea</taxon>
        <taxon>Diphyllobothriidae</taxon>
        <taxon>Schistocephalus</taxon>
    </lineage>
</organism>
<feature type="compositionally biased region" description="Low complexity" evidence="1">
    <location>
        <begin position="457"/>
        <end position="490"/>
    </location>
</feature>
<dbReference type="STRING" id="70667.A0A183TIC2"/>
<accession>A0A183TIC2</accession>
<feature type="compositionally biased region" description="Low complexity" evidence="1">
    <location>
        <begin position="1"/>
        <end position="16"/>
    </location>
</feature>
<evidence type="ECO:0000313" key="2">
    <source>
        <dbReference type="EMBL" id="VDM02606.1"/>
    </source>
</evidence>
<dbReference type="WBParaSite" id="SSLN_0001683201-mRNA-1">
    <property type="protein sequence ID" value="SSLN_0001683201-mRNA-1"/>
    <property type="gene ID" value="SSLN_0001683201"/>
</dbReference>
<evidence type="ECO:0000256" key="1">
    <source>
        <dbReference type="SAM" id="MobiDB-lite"/>
    </source>
</evidence>
<dbReference type="EMBL" id="UYSU01040822">
    <property type="protein sequence ID" value="VDM02606.1"/>
    <property type="molecule type" value="Genomic_DNA"/>
</dbReference>
<proteinExistence type="predicted"/>
<gene>
    <name evidence="2" type="ORF">SSLN_LOCUS16220</name>
</gene>
<reference evidence="4" key="1">
    <citation type="submission" date="2016-06" db="UniProtKB">
        <authorList>
            <consortium name="WormBaseParasite"/>
        </authorList>
    </citation>
    <scope>IDENTIFICATION</scope>
</reference>
<reference evidence="2 3" key="2">
    <citation type="submission" date="2018-11" db="EMBL/GenBank/DDBJ databases">
        <authorList>
            <consortium name="Pathogen Informatics"/>
        </authorList>
    </citation>
    <scope>NUCLEOTIDE SEQUENCE [LARGE SCALE GENOMIC DNA]</scope>
    <source>
        <strain evidence="2 3">NST_G2</strain>
    </source>
</reference>
<evidence type="ECO:0000313" key="4">
    <source>
        <dbReference type="WBParaSite" id="SSLN_0001683201-mRNA-1"/>
    </source>
</evidence>
<feature type="region of interest" description="Disordered" evidence="1">
    <location>
        <begin position="199"/>
        <end position="241"/>
    </location>
</feature>
<feature type="region of interest" description="Disordered" evidence="1">
    <location>
        <begin position="1"/>
        <end position="25"/>
    </location>
</feature>
<protein>
    <submittedName>
        <fullName evidence="4">RING-type domain-containing protein</fullName>
    </submittedName>
</protein>
<feature type="region of interest" description="Disordered" evidence="1">
    <location>
        <begin position="96"/>
        <end position="134"/>
    </location>
</feature>
<feature type="region of interest" description="Disordered" evidence="1">
    <location>
        <begin position="453"/>
        <end position="506"/>
    </location>
</feature>
<dbReference type="AlphaFoldDB" id="A0A183TIC2"/>
<sequence length="551" mass="59077">MPSGVSVASGSSTLSSQVDDCSEINSKIPYNPKKHLGPLLDNMLIPKEYDTPDSDSLCDPFEFPPDIPDGVTYGDLASHISNVVENITLHAASKVEGTPHPADQSCFNANGQPFDPPNIASPDSNPYSTPAKENSSLPQYVFRVLRRCSYSADPLSPLMLGDSGSHITTDNLKPSGGTVIENRVTPTCILQCNSSGLPKTFSKNPDKDSEKGLSYMRPHSRQNHIREEELPQDYTSYPSDGEDEFGDFATFSSALAPTAEQPSVDYGNTSQPENDDFADFSSFTGQQATEVHSSLTSRSLVDLEVMLAVAATEAGVWVVATPVFGGGAADDSFIHLELCLDVETVAIPQRVLQSTKDLYGFRDTVRYFVVDFDTARRRAAYVGDVIHGLQWGAVYGDVGNVIGRVGLWLLPYHRFLRINGQPKVGAAGGEERFLPPLSGGLLQLLEPTPIASKVNKAPSGRSASPTSASSSQSSQATTAPSPSPSHGHSTLVTTAQSAQGHPHISAPIPEFDWSASGLINPLTGSSFRHTFSPFFVTKPGVDLAFPLSRLF</sequence>